<evidence type="ECO:0000313" key="3">
    <source>
        <dbReference type="Proteomes" id="UP000549134"/>
    </source>
</evidence>
<dbReference type="GeneID" id="55848858"/>
<evidence type="ECO:0000313" key="2">
    <source>
        <dbReference type="EMBL" id="NWD38442.1"/>
    </source>
</evidence>
<dbReference type="RefSeq" id="WP_130886735.1">
    <property type="nucleotide sequence ID" value="NZ_CP020369.1"/>
</dbReference>
<gene>
    <name evidence="2" type="ORF">HX787_21505</name>
</gene>
<dbReference type="Proteomes" id="UP000549134">
    <property type="component" value="Unassembled WGS sequence"/>
</dbReference>
<organism evidence="2 3">
    <name type="scientific">Pseudomonas tolaasii</name>
    <dbReference type="NCBI Taxonomy" id="29442"/>
    <lineage>
        <taxon>Bacteria</taxon>
        <taxon>Pseudomonadati</taxon>
        <taxon>Pseudomonadota</taxon>
        <taxon>Gammaproteobacteria</taxon>
        <taxon>Pseudomonadales</taxon>
        <taxon>Pseudomonadaceae</taxon>
        <taxon>Pseudomonas</taxon>
    </lineage>
</organism>
<keyword evidence="1" id="KW-1133">Transmembrane helix</keyword>
<feature type="transmembrane region" description="Helical" evidence="1">
    <location>
        <begin position="59"/>
        <end position="81"/>
    </location>
</feature>
<dbReference type="EMBL" id="JACAQK010000017">
    <property type="protein sequence ID" value="NWD38442.1"/>
    <property type="molecule type" value="Genomic_DNA"/>
</dbReference>
<keyword evidence="1" id="KW-0812">Transmembrane</keyword>
<reference evidence="2 3" key="1">
    <citation type="submission" date="2020-04" db="EMBL/GenBank/DDBJ databases">
        <title>Molecular characterization of pseudomonads from Agaricus bisporus reveal novel blotch 2 pathogens in Western Europe.</title>
        <authorList>
            <person name="Taparia T."/>
            <person name="Krijger M."/>
            <person name="Haynes E."/>
            <person name="Elpinstone J.G."/>
            <person name="Noble R."/>
            <person name="Van Der Wolf J."/>
        </authorList>
    </citation>
    <scope>NUCLEOTIDE SEQUENCE [LARGE SCALE GENOMIC DNA]</scope>
    <source>
        <strain evidence="2 3">IPO3746</strain>
    </source>
</reference>
<name>A0A7Y8AQR5_PSETO</name>
<proteinExistence type="predicted"/>
<sequence length="103" mass="11520">MPEFNTKAVSQTIETGQSVGYLFQCFYCMKHWVVLGLTLLYQPALIKSGFLVADLAVSWFFTVTVPCFVSGIVFKVFLLAMGSKIEEKELMALLATDKSQQQP</sequence>
<dbReference type="Pfam" id="PF07098">
    <property type="entry name" value="DUF1360"/>
    <property type="match status" value="1"/>
</dbReference>
<evidence type="ECO:0000256" key="1">
    <source>
        <dbReference type="SAM" id="Phobius"/>
    </source>
</evidence>
<comment type="caution">
    <text evidence="2">The sequence shown here is derived from an EMBL/GenBank/DDBJ whole genome shotgun (WGS) entry which is preliminary data.</text>
</comment>
<dbReference type="InterPro" id="IPR010773">
    <property type="entry name" value="Mycophage_PG1_Gp7"/>
</dbReference>
<dbReference type="AlphaFoldDB" id="A0A7Y8AQR5"/>
<keyword evidence="1" id="KW-0472">Membrane</keyword>
<protein>
    <submittedName>
        <fullName evidence="2">DUF1360 domain-containing protein</fullName>
    </submittedName>
</protein>
<accession>A0A7Y8AQR5</accession>